<evidence type="ECO:0000313" key="1">
    <source>
        <dbReference type="EMBL" id="ABO50013.1"/>
    </source>
</evidence>
<dbReference type="eggNOG" id="ENOG50345KX">
    <property type="taxonomic scope" value="Bacteria"/>
</dbReference>
<dbReference type="EMBL" id="CP000612">
    <property type="protein sequence ID" value="ABO50013.1"/>
    <property type="molecule type" value="Genomic_DNA"/>
</dbReference>
<dbReference type="HOGENOM" id="CLU_178351_0_0_9"/>
<sequence>MERKKSNETDNRIRLTTTDELSQFLENQGERQLDFKAIPISGTSEEFHYNGHEKSVTKKQDQNLFDNVEDFVCYAFQCDPEGYSHTEYVDIEVLPNKNTLYRR</sequence>
<dbReference type="RefSeq" id="WP_011877829.1">
    <property type="nucleotide sequence ID" value="NC_009253.1"/>
</dbReference>
<dbReference type="STRING" id="349161.Dred_1483"/>
<accession>A4J4L0</accession>
<keyword evidence="2" id="KW-1185">Reference proteome</keyword>
<dbReference type="OrthoDB" id="1787180at2"/>
<reference evidence="1 2" key="1">
    <citation type="submission" date="2007-03" db="EMBL/GenBank/DDBJ databases">
        <title>Complete sequence of Desulfotomaculum reducens MI-1.</title>
        <authorList>
            <consortium name="US DOE Joint Genome Institute"/>
            <person name="Copeland A."/>
            <person name="Lucas S."/>
            <person name="Lapidus A."/>
            <person name="Barry K."/>
            <person name="Detter J.C."/>
            <person name="Glavina del Rio T."/>
            <person name="Hammon N."/>
            <person name="Israni S."/>
            <person name="Dalin E."/>
            <person name="Tice H."/>
            <person name="Pitluck S."/>
            <person name="Sims D."/>
            <person name="Brettin T."/>
            <person name="Bruce D."/>
            <person name="Han C."/>
            <person name="Tapia R."/>
            <person name="Schmutz J."/>
            <person name="Larimer F."/>
            <person name="Land M."/>
            <person name="Hauser L."/>
            <person name="Kyrpides N."/>
            <person name="Kim E."/>
            <person name="Tebo B.M."/>
            <person name="Richardson P."/>
        </authorList>
    </citation>
    <scope>NUCLEOTIDE SEQUENCE [LARGE SCALE GENOMIC DNA]</scope>
    <source>
        <strain evidence="1 2">MI-1</strain>
    </source>
</reference>
<organism evidence="1 2">
    <name type="scientific">Desulforamulus reducens (strain ATCC BAA-1160 / DSM 100696 / MI-1)</name>
    <name type="common">Desulfotomaculum reducens</name>
    <dbReference type="NCBI Taxonomy" id="349161"/>
    <lineage>
        <taxon>Bacteria</taxon>
        <taxon>Bacillati</taxon>
        <taxon>Bacillota</taxon>
        <taxon>Clostridia</taxon>
        <taxon>Eubacteriales</taxon>
        <taxon>Peptococcaceae</taxon>
        <taxon>Desulforamulus</taxon>
    </lineage>
</organism>
<name>A4J4L0_DESRM</name>
<dbReference type="KEGG" id="drm:Dred_1483"/>
<proteinExistence type="predicted"/>
<gene>
    <name evidence="1" type="ordered locus">Dred_1483</name>
</gene>
<dbReference type="Proteomes" id="UP000001556">
    <property type="component" value="Chromosome"/>
</dbReference>
<evidence type="ECO:0000313" key="2">
    <source>
        <dbReference type="Proteomes" id="UP000001556"/>
    </source>
</evidence>
<dbReference type="AlphaFoldDB" id="A4J4L0"/>
<protein>
    <submittedName>
        <fullName evidence="1">Uncharacterized protein</fullName>
    </submittedName>
</protein>